<evidence type="ECO:0000313" key="4">
    <source>
        <dbReference type="Proteomes" id="UP000315385"/>
    </source>
</evidence>
<dbReference type="AlphaFoldDB" id="A0A544QN50"/>
<evidence type="ECO:0000256" key="1">
    <source>
        <dbReference type="SAM" id="MobiDB-lite"/>
    </source>
</evidence>
<protein>
    <recommendedName>
        <fullName evidence="2">4-fold beta flower domain-containing protein</fullName>
    </recommendedName>
</protein>
<keyword evidence="4" id="KW-1185">Reference proteome</keyword>
<feature type="region of interest" description="Disordered" evidence="1">
    <location>
        <begin position="64"/>
        <end position="100"/>
    </location>
</feature>
<dbReference type="RefSeq" id="WP_142443426.1">
    <property type="nucleotide sequence ID" value="NZ_SESI01000002.1"/>
</dbReference>
<evidence type="ECO:0000313" key="3">
    <source>
        <dbReference type="EMBL" id="TQQ80304.1"/>
    </source>
</evidence>
<dbReference type="InterPro" id="IPR048911">
    <property type="entry name" value="Bflower"/>
</dbReference>
<feature type="domain" description="4-fold beta flower" evidence="2">
    <location>
        <begin position="3"/>
        <end position="117"/>
    </location>
</feature>
<proteinExistence type="predicted"/>
<evidence type="ECO:0000259" key="2">
    <source>
        <dbReference type="Pfam" id="PF21784"/>
    </source>
</evidence>
<comment type="caution">
    <text evidence="3">The sequence shown here is derived from an EMBL/GenBank/DDBJ whole genome shotgun (WGS) entry which is preliminary data.</text>
</comment>
<sequence>MTTFYNKSGKPIAYTENNKDIYLFTGEPVAFISSNSLYSFSGTHLGWLKNGWVIDPQGDRAFFTENASGSGPAKPAKHAKPAKSAKSAKPAKGAKEAKPAMPALSLSWSSMSSKSFFEQ</sequence>
<accession>A0A544QN50</accession>
<dbReference type="Pfam" id="PF21784">
    <property type="entry name" value="Bflower"/>
    <property type="match status" value="1"/>
</dbReference>
<organism evidence="3 4">
    <name type="scientific">Halonotius roseus</name>
    <dbReference type="NCBI Taxonomy" id="2511997"/>
    <lineage>
        <taxon>Archaea</taxon>
        <taxon>Methanobacteriati</taxon>
        <taxon>Methanobacteriota</taxon>
        <taxon>Stenosarchaea group</taxon>
        <taxon>Halobacteria</taxon>
        <taxon>Halobacteriales</taxon>
        <taxon>Haloferacaceae</taxon>
        <taxon>Halonotius</taxon>
    </lineage>
</organism>
<dbReference type="Proteomes" id="UP000315385">
    <property type="component" value="Unassembled WGS sequence"/>
</dbReference>
<name>A0A544QN50_9EURY</name>
<gene>
    <name evidence="3" type="ORF">EWF95_07345</name>
</gene>
<dbReference type="EMBL" id="SESI01000002">
    <property type="protein sequence ID" value="TQQ80304.1"/>
    <property type="molecule type" value="Genomic_DNA"/>
</dbReference>
<reference evidence="3 4" key="1">
    <citation type="submission" date="2019-02" db="EMBL/GenBank/DDBJ databases">
        <title>Halonotius sp. a new haloqrchaeon isolated from saline water.</title>
        <authorList>
            <person name="Duran-Viseras A."/>
            <person name="Sanchez-Porro C."/>
            <person name="Ventosa A."/>
        </authorList>
    </citation>
    <scope>NUCLEOTIDE SEQUENCE [LARGE SCALE GENOMIC DNA]</scope>
    <source>
        <strain evidence="3 4">F9-27</strain>
    </source>
</reference>